<keyword evidence="2" id="KW-1185">Reference proteome</keyword>
<evidence type="ECO:0000313" key="1">
    <source>
        <dbReference type="EMBL" id="KAK1860736.1"/>
    </source>
</evidence>
<accession>A0ACC3BTF7</accession>
<dbReference type="EMBL" id="CM020618">
    <property type="protein sequence ID" value="KAK1860736.1"/>
    <property type="molecule type" value="Genomic_DNA"/>
</dbReference>
<gene>
    <name evidence="1" type="ORF">I4F81_003324</name>
</gene>
<reference evidence="1" key="1">
    <citation type="submission" date="2019-11" db="EMBL/GenBank/DDBJ databases">
        <title>Nori genome reveals adaptations in red seaweeds to the harsh intertidal environment.</title>
        <authorList>
            <person name="Wang D."/>
            <person name="Mao Y."/>
        </authorList>
    </citation>
    <scope>NUCLEOTIDE SEQUENCE</scope>
    <source>
        <tissue evidence="1">Gametophyte</tissue>
    </source>
</reference>
<protein>
    <submittedName>
        <fullName evidence="1">Uncharacterized protein</fullName>
    </submittedName>
</protein>
<proteinExistence type="predicted"/>
<evidence type="ECO:0000313" key="2">
    <source>
        <dbReference type="Proteomes" id="UP000798662"/>
    </source>
</evidence>
<sequence length="1167" mass="119042">MVRIRRGRPPSRVNADGNPGGGAVGGSRRRHAGVTVTACTDPAGSDPPHHPRPAERALLGRLSLGLREGVGGPPSQPTPSARRRQRRRPDGAAAPPPPPPPPPLAAHVAADPAAVARQLALEEASVAAAVTRYRRGAADARRRGDTAALRPAHALLLSWYHPVGLAVGRLAASVAARGGKGGEGGAPAADGGGGGGGGDGGGGFGGASANTRRGKYQDTLAAVLAELSAEQLAVVAIHEGLAALLRRPEGIPFSVVATAVGRAVQAELNVARLRQLRLAAGVPPGGGDPVAAAAAAAAATLPPAAVAAADATTTTSAAAAAAAVAPGGRAGGPPSSRGVDERALPKGVNAINYAAAAAEIADAEWDSPSAVTVGSALLDVLLRSALVPRVPPAFHTRPPRPARSTAAATTETPTAAAATAAGGPGVAEVAADGAATDAAGGNDSPAPPPPNSPPSPPLPDFVPAFRHELRLARTGGVVKRVGHLRIGPQAAATLNESDELLREVLAPKWKPMVVPPRPWTSPSRGGYLLTRAPLIRVRPSRRLREALAAADLRPVLDGLNALSSQGWRVNTRVLDTASALWEGGGGVAGLVSRENVDVPAWDPDAAAAEVAAERARRRTLLGMGGEDPGGAAAAAEAADVALDEAAAAAATAAAAAAGDHDDDADEEPPPLDAAASALLRRRRSVAAAARTARKVNAERHSLRCDTTYKLAEAAEYAAPDRTPFFLPHNIDFRGRAYPVPPFLHHMGADMTRGLFLFDASAPGAVTPPPLGPRGAYWLTVHLANLAGHAKASLADRHDAGVDLFPRALAVAADPLADASLAWWAAADDPFQLLAACTEVAAATGRHGGRAAVEAHVSSLPVQMDGSCNGLQHYAALGRDVAGGEAVNLLPGPAPRDVYAGVAALVAARVKADASPAAAAANPAAAALAAAVLPLVNRKLVKQTVMTSVYGVTRVGARAQVLGRLRATSAFADDPRAWAAAGYLSGLTLDSIGDLFAGATATMGWLGDCAAAVARVGAEVRWTTPLGLPVLQPYRRSARRVVRTVVQQLLLAAGGEHLPVLRGRQRSAFPPNYIHSLDSSHMLLTAAACGRAGLQFAAVHDSFWSNAATVDAMNGVLRSEFVRLHSRDLLAELREGFLLDHPGLELPPMPLRGDLDVRAVLESPYFFS</sequence>
<name>A0ACC3BTF7_PYRYE</name>
<comment type="caution">
    <text evidence="1">The sequence shown here is derived from an EMBL/GenBank/DDBJ whole genome shotgun (WGS) entry which is preliminary data.</text>
</comment>
<dbReference type="Proteomes" id="UP000798662">
    <property type="component" value="Chromosome 1"/>
</dbReference>
<organism evidence="1 2">
    <name type="scientific">Pyropia yezoensis</name>
    <name type="common">Susabi-nori</name>
    <name type="synonym">Porphyra yezoensis</name>
    <dbReference type="NCBI Taxonomy" id="2788"/>
    <lineage>
        <taxon>Eukaryota</taxon>
        <taxon>Rhodophyta</taxon>
        <taxon>Bangiophyceae</taxon>
        <taxon>Bangiales</taxon>
        <taxon>Bangiaceae</taxon>
        <taxon>Pyropia</taxon>
    </lineage>
</organism>